<proteinExistence type="predicted"/>
<dbReference type="KEGG" id="lsd:EMK97_13130"/>
<keyword evidence="4" id="KW-1185">Reference proteome</keyword>
<keyword evidence="2" id="KW-1133">Transmembrane helix</keyword>
<dbReference type="Proteomes" id="UP000290244">
    <property type="component" value="Chromosome"/>
</dbReference>
<evidence type="ECO:0000256" key="1">
    <source>
        <dbReference type="SAM" id="Coils"/>
    </source>
</evidence>
<evidence type="ECO:0000256" key="2">
    <source>
        <dbReference type="SAM" id="Phobius"/>
    </source>
</evidence>
<dbReference type="OrthoDB" id="5296002at2"/>
<sequence length="209" mass="23662">MFRRQLMSAKHSINLLQPELLPEKVLVTLPRVVAVWGVAFVIMLVWALFTHYQATQLSNQHSIVKQDYDKAKARANELEQQIATRRVDSHLAEKLAVMTLLMKHKHALHDKLTDPSRTFVTGFAAAMEELSAMHHQDIRLKEIHINNDDMSFTGLAKAPEAVPAWLAGFENSVLLSGKSFVHFKLSKNEQDMTEFVVSSKSSVEESDNE</sequence>
<feature type="transmembrane region" description="Helical" evidence="2">
    <location>
        <begin position="32"/>
        <end position="52"/>
    </location>
</feature>
<keyword evidence="2" id="KW-0472">Membrane</keyword>
<keyword evidence="2" id="KW-0812">Transmembrane</keyword>
<dbReference type="EMBL" id="CP034759">
    <property type="protein sequence ID" value="QBG36594.1"/>
    <property type="molecule type" value="Genomic_DNA"/>
</dbReference>
<dbReference type="AlphaFoldDB" id="A0A4P6P589"/>
<keyword evidence="1" id="KW-0175">Coiled coil</keyword>
<evidence type="ECO:0000313" key="4">
    <source>
        <dbReference type="Proteomes" id="UP000290244"/>
    </source>
</evidence>
<gene>
    <name evidence="3" type="ORF">EMK97_13130</name>
</gene>
<feature type="coiled-coil region" evidence="1">
    <location>
        <begin position="61"/>
        <end position="88"/>
    </location>
</feature>
<dbReference type="Pfam" id="PF05137">
    <property type="entry name" value="PilN"/>
    <property type="match status" value="1"/>
</dbReference>
<reference evidence="3 4" key="1">
    <citation type="submission" date="2018-12" db="EMBL/GenBank/DDBJ databases">
        <title>Complete genome of Litorilituus sediminis.</title>
        <authorList>
            <person name="Liu A."/>
            <person name="Rong J."/>
        </authorList>
    </citation>
    <scope>NUCLEOTIDE SEQUENCE [LARGE SCALE GENOMIC DNA]</scope>
    <source>
        <strain evidence="3 4">JCM 17549</strain>
    </source>
</reference>
<name>A0A4P6P589_9GAMM</name>
<protein>
    <submittedName>
        <fullName evidence="3">Uncharacterized protein</fullName>
    </submittedName>
</protein>
<accession>A0A4P6P589</accession>
<organism evidence="3 4">
    <name type="scientific">Litorilituus sediminis</name>
    <dbReference type="NCBI Taxonomy" id="718192"/>
    <lineage>
        <taxon>Bacteria</taxon>
        <taxon>Pseudomonadati</taxon>
        <taxon>Pseudomonadota</taxon>
        <taxon>Gammaproteobacteria</taxon>
        <taxon>Alteromonadales</taxon>
        <taxon>Colwelliaceae</taxon>
        <taxon>Litorilituus</taxon>
    </lineage>
</organism>
<dbReference type="InterPro" id="IPR007813">
    <property type="entry name" value="PilN"/>
</dbReference>
<evidence type="ECO:0000313" key="3">
    <source>
        <dbReference type="EMBL" id="QBG36594.1"/>
    </source>
</evidence>